<gene>
    <name evidence="2" type="primary">ORF159088</name>
    <name evidence="3" type="synonym">ORF159098</name>
</gene>
<name>A0A0B7B545_9EUPU</name>
<organism evidence="2">
    <name type="scientific">Arion vulgaris</name>
    <dbReference type="NCBI Taxonomy" id="1028688"/>
    <lineage>
        <taxon>Eukaryota</taxon>
        <taxon>Metazoa</taxon>
        <taxon>Spiralia</taxon>
        <taxon>Lophotrochozoa</taxon>
        <taxon>Mollusca</taxon>
        <taxon>Gastropoda</taxon>
        <taxon>Heterobranchia</taxon>
        <taxon>Euthyneura</taxon>
        <taxon>Panpulmonata</taxon>
        <taxon>Eupulmonata</taxon>
        <taxon>Stylommatophora</taxon>
        <taxon>Helicina</taxon>
        <taxon>Arionoidea</taxon>
        <taxon>Arionidae</taxon>
        <taxon>Arion</taxon>
    </lineage>
</organism>
<feature type="non-terminal residue" evidence="2">
    <location>
        <position position="1"/>
    </location>
</feature>
<evidence type="ECO:0000313" key="3">
    <source>
        <dbReference type="EMBL" id="CEK87414.1"/>
    </source>
</evidence>
<accession>A0A0B7B545</accession>
<evidence type="ECO:0000256" key="1">
    <source>
        <dbReference type="SAM" id="MobiDB-lite"/>
    </source>
</evidence>
<dbReference type="AlphaFoldDB" id="A0A0B7B545"/>
<proteinExistence type="predicted"/>
<sequence>QTQAHSIDTGDHMQGENVKDQTLQRVHPGEKIHKNWIMLVNIFAEKNNGDH</sequence>
<dbReference type="EMBL" id="HACG01040549">
    <property type="protein sequence ID" value="CEK87414.1"/>
    <property type="molecule type" value="Transcribed_RNA"/>
</dbReference>
<reference evidence="2" key="1">
    <citation type="submission" date="2014-12" db="EMBL/GenBank/DDBJ databases">
        <title>Insight into the proteome of Arion vulgaris.</title>
        <authorList>
            <person name="Aradska J."/>
            <person name="Bulat T."/>
            <person name="Smidak R."/>
            <person name="Sarate P."/>
            <person name="Gangsoo J."/>
            <person name="Sialana F."/>
            <person name="Bilban M."/>
            <person name="Lubec G."/>
        </authorList>
    </citation>
    <scope>NUCLEOTIDE SEQUENCE</scope>
    <source>
        <tissue evidence="2">Skin</tissue>
    </source>
</reference>
<protein>
    <submittedName>
        <fullName evidence="2">Uncharacterized protein</fullName>
    </submittedName>
</protein>
<feature type="compositionally biased region" description="Basic and acidic residues" evidence="1">
    <location>
        <begin position="8"/>
        <end position="19"/>
    </location>
</feature>
<feature type="region of interest" description="Disordered" evidence="1">
    <location>
        <begin position="1"/>
        <end position="28"/>
    </location>
</feature>
<dbReference type="EMBL" id="HACG01040546">
    <property type="protein sequence ID" value="CEK87411.1"/>
    <property type="molecule type" value="Transcribed_RNA"/>
</dbReference>
<evidence type="ECO:0000313" key="2">
    <source>
        <dbReference type="EMBL" id="CEK87411.1"/>
    </source>
</evidence>